<organism evidence="1 2">
    <name type="scientific">Vulpes vulpes</name>
    <name type="common">Red fox</name>
    <dbReference type="NCBI Taxonomy" id="9627"/>
    <lineage>
        <taxon>Eukaryota</taxon>
        <taxon>Metazoa</taxon>
        <taxon>Chordata</taxon>
        <taxon>Craniata</taxon>
        <taxon>Vertebrata</taxon>
        <taxon>Euteleostomi</taxon>
        <taxon>Mammalia</taxon>
        <taxon>Eutheria</taxon>
        <taxon>Laurasiatheria</taxon>
        <taxon>Carnivora</taxon>
        <taxon>Caniformia</taxon>
        <taxon>Canidae</taxon>
        <taxon>Vulpes</taxon>
    </lineage>
</organism>
<dbReference type="Proteomes" id="UP001652641">
    <property type="component" value="Chromosome 10"/>
</dbReference>
<protein>
    <submittedName>
        <fullName evidence="2">Uncharacterized protein</fullName>
    </submittedName>
</protein>
<gene>
    <name evidence="2" type="primary">LOC140594100</name>
</gene>
<keyword evidence="1" id="KW-1185">Reference proteome</keyword>
<accession>A0ABM4XKL6</accession>
<evidence type="ECO:0000313" key="1">
    <source>
        <dbReference type="Proteomes" id="UP001652641"/>
    </source>
</evidence>
<reference evidence="2" key="1">
    <citation type="submission" date="2025-08" db="UniProtKB">
        <authorList>
            <consortium name="RefSeq"/>
        </authorList>
    </citation>
    <scope>IDENTIFICATION</scope>
    <source>
        <tissue evidence="2">Cell line</tissue>
    </source>
</reference>
<dbReference type="RefSeq" id="XP_072578574.1">
    <property type="nucleotide sequence ID" value="XM_072722473.1"/>
</dbReference>
<sequence>MGSERFRAPAACGLRPIAAAGARVPGRACPAPGPRWAAPPSGAGALAGRVSPGALVAGGGIGAAPLERRMRVRLSVLPGLRRGRHGPPGLVVTFAFLSRTDVTAPGTVRPAEEVQSALFRLRCTKAQWPWAAGRRGQAGPRTAEDCAPASAVGFLSERRETAATTCTHAPLLVQACADWVPVILLGLRMRRDFGGGRSLRGEAGEHVSWEA</sequence>
<evidence type="ECO:0000313" key="2">
    <source>
        <dbReference type="RefSeq" id="XP_072578574.1"/>
    </source>
</evidence>
<name>A0ABM4XKL6_VULVU</name>
<dbReference type="GeneID" id="140594100"/>
<proteinExistence type="predicted"/>